<evidence type="ECO:0000313" key="6">
    <source>
        <dbReference type="EMBL" id="HJA78008.1"/>
    </source>
</evidence>
<dbReference type="GO" id="GO:0004519">
    <property type="term" value="F:endonuclease activity"/>
    <property type="evidence" value="ECO:0007669"/>
    <property type="project" value="UniProtKB-KW"/>
</dbReference>
<evidence type="ECO:0000259" key="5">
    <source>
        <dbReference type="Pfam" id="PF01420"/>
    </source>
</evidence>
<keyword evidence="4" id="KW-0175">Coiled coil</keyword>
<reference evidence="6" key="1">
    <citation type="journal article" date="2021" name="PeerJ">
        <title>Extensive microbial diversity within the chicken gut microbiome revealed by metagenomics and culture.</title>
        <authorList>
            <person name="Gilroy R."/>
            <person name="Ravi A."/>
            <person name="Getino M."/>
            <person name="Pursley I."/>
            <person name="Horton D.L."/>
            <person name="Alikhan N.F."/>
            <person name="Baker D."/>
            <person name="Gharbi K."/>
            <person name="Hall N."/>
            <person name="Watson M."/>
            <person name="Adriaenssens E.M."/>
            <person name="Foster-Nyarko E."/>
            <person name="Jarju S."/>
            <person name="Secka A."/>
            <person name="Antonio M."/>
            <person name="Oren A."/>
            <person name="Chaudhuri R.R."/>
            <person name="La Ragione R."/>
            <person name="Hildebrand F."/>
            <person name="Pallen M.J."/>
        </authorList>
    </citation>
    <scope>NUCLEOTIDE SEQUENCE</scope>
    <source>
        <strain evidence="6">5032</strain>
    </source>
</reference>
<evidence type="ECO:0000256" key="2">
    <source>
        <dbReference type="ARBA" id="ARBA00022747"/>
    </source>
</evidence>
<dbReference type="InterPro" id="IPR044946">
    <property type="entry name" value="Restrct_endonuc_typeI_TRD_sf"/>
</dbReference>
<feature type="domain" description="Type I restriction modification DNA specificity" evidence="5">
    <location>
        <begin position="290"/>
        <end position="408"/>
    </location>
</feature>
<keyword evidence="6" id="KW-0378">Hydrolase</keyword>
<dbReference type="GO" id="GO:0016787">
    <property type="term" value="F:hydrolase activity"/>
    <property type="evidence" value="ECO:0007669"/>
    <property type="project" value="UniProtKB-KW"/>
</dbReference>
<feature type="coiled-coil region" evidence="4">
    <location>
        <begin position="189"/>
        <end position="216"/>
    </location>
</feature>
<keyword evidence="3" id="KW-0238">DNA-binding</keyword>
<evidence type="ECO:0000256" key="4">
    <source>
        <dbReference type="SAM" id="Coils"/>
    </source>
</evidence>
<dbReference type="Proteomes" id="UP000823821">
    <property type="component" value="Unassembled WGS sequence"/>
</dbReference>
<comment type="caution">
    <text evidence="6">The sequence shown here is derived from an EMBL/GenBank/DDBJ whole genome shotgun (WGS) entry which is preliminary data.</text>
</comment>
<evidence type="ECO:0000256" key="3">
    <source>
        <dbReference type="ARBA" id="ARBA00023125"/>
    </source>
</evidence>
<organism evidence="6 7">
    <name type="scientific">Candidatus Desulfovibrio intestinavium</name>
    <dbReference type="NCBI Taxonomy" id="2838534"/>
    <lineage>
        <taxon>Bacteria</taxon>
        <taxon>Pseudomonadati</taxon>
        <taxon>Thermodesulfobacteriota</taxon>
        <taxon>Desulfovibrionia</taxon>
        <taxon>Desulfovibrionales</taxon>
        <taxon>Desulfovibrionaceae</taxon>
        <taxon>Desulfovibrio</taxon>
    </lineage>
</organism>
<dbReference type="PANTHER" id="PTHR43140:SF1">
    <property type="entry name" value="TYPE I RESTRICTION ENZYME ECOKI SPECIFICITY SUBUNIT"/>
    <property type="match status" value="1"/>
</dbReference>
<dbReference type="GO" id="GO:0003677">
    <property type="term" value="F:DNA binding"/>
    <property type="evidence" value="ECO:0007669"/>
    <property type="project" value="UniProtKB-KW"/>
</dbReference>
<dbReference type="PANTHER" id="PTHR43140">
    <property type="entry name" value="TYPE-1 RESTRICTION ENZYME ECOKI SPECIFICITY PROTEIN"/>
    <property type="match status" value="1"/>
</dbReference>
<name>A0A9D2HLU4_9BACT</name>
<dbReference type="CDD" id="cd17250">
    <property type="entry name" value="RMtype1_S_Eco4255II_TRD2-CR2_like"/>
    <property type="match status" value="1"/>
</dbReference>
<dbReference type="Pfam" id="PF01420">
    <property type="entry name" value="Methylase_S"/>
    <property type="match status" value="2"/>
</dbReference>
<dbReference type="EMBL" id="DWZD01000005">
    <property type="protein sequence ID" value="HJA78008.1"/>
    <property type="molecule type" value="Genomic_DNA"/>
</dbReference>
<gene>
    <name evidence="6" type="ORF">H9784_00330</name>
</gene>
<dbReference type="EC" id="3.1.21.-" evidence="6"/>
<dbReference type="InterPro" id="IPR051212">
    <property type="entry name" value="Type-I_RE_S_subunit"/>
</dbReference>
<dbReference type="GO" id="GO:0009307">
    <property type="term" value="P:DNA restriction-modification system"/>
    <property type="evidence" value="ECO:0007669"/>
    <property type="project" value="UniProtKB-KW"/>
</dbReference>
<protein>
    <submittedName>
        <fullName evidence="6">Restriction endonuclease subunit S</fullName>
        <ecNumber evidence="6">3.1.21.-</ecNumber>
    </submittedName>
</protein>
<accession>A0A9D2HLU4</accession>
<keyword evidence="6" id="KW-0540">Nuclease</keyword>
<comment type="similarity">
    <text evidence="1">Belongs to the type-I restriction system S methylase family.</text>
</comment>
<dbReference type="Gene3D" id="3.90.220.20">
    <property type="entry name" value="DNA methylase specificity domains"/>
    <property type="match status" value="2"/>
</dbReference>
<evidence type="ECO:0000256" key="1">
    <source>
        <dbReference type="ARBA" id="ARBA00010923"/>
    </source>
</evidence>
<keyword evidence="6" id="KW-0255">Endonuclease</keyword>
<dbReference type="AlphaFoldDB" id="A0A9D2HLU4"/>
<dbReference type="SUPFAM" id="SSF116734">
    <property type="entry name" value="DNA methylase specificity domain"/>
    <property type="match status" value="2"/>
</dbReference>
<evidence type="ECO:0000313" key="7">
    <source>
        <dbReference type="Proteomes" id="UP000823821"/>
    </source>
</evidence>
<proteinExistence type="inferred from homology"/>
<sequence>MARPRKQPAGAQPSLLLPDAAPLPEIPVAEQPYPLPTGWKWIYWGNCGNFIAGNAFKPTLQGKKNLLYPFYKVASLKYSDNEGYLYDTENSIGKETQERIKSTIIPEHSIIFAKIGEAIRLNRRGINKTKCCIDNNLIAFIPETVFFRFAYHWSQSIDLYKYTNATTVPAIRKSDLKKIAFPLPPREEQERIVARIESLFARLDEAREKVDAVAESYETRKAALLHKAFSGELTAKWREEKGVSADWRNVLFIHVAEVKSNLVDPADFQDFPHIAPDNIEKKTGRLFQYNTIAKDMVTSGKHRFYPGQILYSKIRPYLSKVVITDFDGLCSADMYPIEAKENTKYLWYYMLSEDFLEQASTAGSRSVLPKINQKELSRINIRIPTLPEQEEIVRLLDSLLERERQIREAAEQVRERIDLMKKAILARAFRGELG</sequence>
<dbReference type="InterPro" id="IPR000055">
    <property type="entry name" value="Restrct_endonuc_typeI_TRD"/>
</dbReference>
<feature type="domain" description="Type I restriction modification DNA specificity" evidence="5">
    <location>
        <begin position="52"/>
        <end position="205"/>
    </location>
</feature>
<reference evidence="6" key="2">
    <citation type="submission" date="2021-04" db="EMBL/GenBank/DDBJ databases">
        <authorList>
            <person name="Gilroy R."/>
        </authorList>
    </citation>
    <scope>NUCLEOTIDE SEQUENCE</scope>
    <source>
        <strain evidence="6">5032</strain>
    </source>
</reference>
<keyword evidence="2" id="KW-0680">Restriction system</keyword>